<accession>A0A4Y2KPJ1</accession>
<dbReference type="OrthoDB" id="6469757at2759"/>
<dbReference type="EMBL" id="BGPR01004841">
    <property type="protein sequence ID" value="GBN03930.1"/>
    <property type="molecule type" value="Genomic_DNA"/>
</dbReference>
<organism evidence="1 2">
    <name type="scientific">Araneus ventricosus</name>
    <name type="common">Orbweaver spider</name>
    <name type="synonym">Epeira ventricosa</name>
    <dbReference type="NCBI Taxonomy" id="182803"/>
    <lineage>
        <taxon>Eukaryota</taxon>
        <taxon>Metazoa</taxon>
        <taxon>Ecdysozoa</taxon>
        <taxon>Arthropoda</taxon>
        <taxon>Chelicerata</taxon>
        <taxon>Arachnida</taxon>
        <taxon>Araneae</taxon>
        <taxon>Araneomorphae</taxon>
        <taxon>Entelegynae</taxon>
        <taxon>Araneoidea</taxon>
        <taxon>Araneidae</taxon>
        <taxon>Araneus</taxon>
    </lineage>
</organism>
<dbReference type="Proteomes" id="UP000499080">
    <property type="component" value="Unassembled WGS sequence"/>
</dbReference>
<evidence type="ECO:0000313" key="2">
    <source>
        <dbReference type="Proteomes" id="UP000499080"/>
    </source>
</evidence>
<sequence length="143" mass="15924">MSLVYAECPQDVRDSLEGQYFVDAITDEDTQYATSLMDSKDLKSALAYSMRIEAAKTFPGHLDIVTNGKTFLRSDYVHPGKLTCVRLTGRRLPFLNKAPEKGLKVSVLSGERNCLYFEGYICGIPCWMLVDTGESVILIEASN</sequence>
<dbReference type="AlphaFoldDB" id="A0A4Y2KPJ1"/>
<evidence type="ECO:0000313" key="1">
    <source>
        <dbReference type="EMBL" id="GBN03930.1"/>
    </source>
</evidence>
<proteinExistence type="predicted"/>
<name>A0A4Y2KPJ1_ARAVE</name>
<gene>
    <name evidence="1" type="ORF">AVEN_79212_1</name>
</gene>
<keyword evidence="2" id="KW-1185">Reference proteome</keyword>
<comment type="caution">
    <text evidence="1">The sequence shown here is derived from an EMBL/GenBank/DDBJ whole genome shotgun (WGS) entry which is preliminary data.</text>
</comment>
<protein>
    <submittedName>
        <fullName evidence="1">Uncharacterized protein</fullName>
    </submittedName>
</protein>
<reference evidence="1 2" key="1">
    <citation type="journal article" date="2019" name="Sci. Rep.">
        <title>Orb-weaving spider Araneus ventricosus genome elucidates the spidroin gene catalogue.</title>
        <authorList>
            <person name="Kono N."/>
            <person name="Nakamura H."/>
            <person name="Ohtoshi R."/>
            <person name="Moran D.A.P."/>
            <person name="Shinohara A."/>
            <person name="Yoshida Y."/>
            <person name="Fujiwara M."/>
            <person name="Mori M."/>
            <person name="Tomita M."/>
            <person name="Arakawa K."/>
        </authorList>
    </citation>
    <scope>NUCLEOTIDE SEQUENCE [LARGE SCALE GENOMIC DNA]</scope>
</reference>